<reference evidence="11" key="1">
    <citation type="submission" date="2023-07" db="EMBL/GenBank/DDBJ databases">
        <title>A draft genome of Kazachstania heterogenica Y-27499.</title>
        <authorList>
            <person name="Donic C."/>
            <person name="Kralova J.S."/>
            <person name="Fidel L."/>
            <person name="Ben-Dor S."/>
            <person name="Jung S."/>
        </authorList>
    </citation>
    <scope>NUCLEOTIDE SEQUENCE [LARGE SCALE GENOMIC DNA]</scope>
    <source>
        <strain evidence="11">Y27499</strain>
    </source>
</reference>
<dbReference type="Proteomes" id="UP001306508">
    <property type="component" value="Unassembled WGS sequence"/>
</dbReference>
<dbReference type="InterPro" id="IPR056457">
    <property type="entry name" value="DOP1_C"/>
</dbReference>
<evidence type="ECO:0000259" key="7">
    <source>
        <dbReference type="Pfam" id="PF04118"/>
    </source>
</evidence>
<evidence type="ECO:0000256" key="3">
    <source>
        <dbReference type="ARBA" id="ARBA00022927"/>
    </source>
</evidence>
<evidence type="ECO:0000256" key="5">
    <source>
        <dbReference type="ARBA" id="ARBA00023136"/>
    </source>
</evidence>
<keyword evidence="4" id="KW-0333">Golgi apparatus</keyword>
<evidence type="ECO:0000256" key="1">
    <source>
        <dbReference type="ARBA" id="ARBA00004395"/>
    </source>
</evidence>
<dbReference type="GO" id="GO:0005768">
    <property type="term" value="C:endosome"/>
    <property type="evidence" value="ECO:0007669"/>
    <property type="project" value="TreeGrafter"/>
</dbReference>
<dbReference type="GO" id="GO:0015031">
    <property type="term" value="P:protein transport"/>
    <property type="evidence" value="ECO:0007669"/>
    <property type="project" value="UniProtKB-KW"/>
</dbReference>
<comment type="caution">
    <text evidence="10">The sequence shown here is derived from an EMBL/GenBank/DDBJ whole genome shotgun (WGS) entry which is preliminary data.</text>
</comment>
<evidence type="ECO:0000256" key="6">
    <source>
        <dbReference type="ARBA" id="ARBA00046326"/>
    </source>
</evidence>
<evidence type="ECO:0000313" key="10">
    <source>
        <dbReference type="EMBL" id="KAK5781079.1"/>
    </source>
</evidence>
<feature type="domain" description="DOP1-like C-terminal" evidence="9">
    <location>
        <begin position="1240"/>
        <end position="1673"/>
    </location>
</feature>
<keyword evidence="3" id="KW-0653">Protein transport</keyword>
<evidence type="ECO:0000256" key="2">
    <source>
        <dbReference type="ARBA" id="ARBA00022448"/>
    </source>
</evidence>
<organism evidence="10 11">
    <name type="scientific">Arxiozyma heterogenica</name>
    <dbReference type="NCBI Taxonomy" id="278026"/>
    <lineage>
        <taxon>Eukaryota</taxon>
        <taxon>Fungi</taxon>
        <taxon>Dikarya</taxon>
        <taxon>Ascomycota</taxon>
        <taxon>Saccharomycotina</taxon>
        <taxon>Saccharomycetes</taxon>
        <taxon>Saccharomycetales</taxon>
        <taxon>Saccharomycetaceae</taxon>
        <taxon>Arxiozyma</taxon>
    </lineage>
</organism>
<dbReference type="PANTHER" id="PTHR14042">
    <property type="entry name" value="DOPEY-RELATED"/>
    <property type="match status" value="1"/>
</dbReference>
<gene>
    <name evidence="10" type="ORF">RI543_001470</name>
</gene>
<dbReference type="Pfam" id="PF24597">
    <property type="entry name" value="TPR_DOP1_M"/>
    <property type="match status" value="1"/>
</dbReference>
<evidence type="ECO:0008006" key="12">
    <source>
        <dbReference type="Google" id="ProtNLM"/>
    </source>
</evidence>
<comment type="similarity">
    <text evidence="6">Belongs to the DOP1 family.</text>
</comment>
<evidence type="ECO:0000313" key="11">
    <source>
        <dbReference type="Proteomes" id="UP001306508"/>
    </source>
</evidence>
<keyword evidence="11" id="KW-1185">Reference proteome</keyword>
<dbReference type="GO" id="GO:0006895">
    <property type="term" value="P:Golgi to endosome transport"/>
    <property type="evidence" value="ECO:0007669"/>
    <property type="project" value="InterPro"/>
</dbReference>
<dbReference type="InterPro" id="IPR056458">
    <property type="entry name" value="TPR_DOP1_M"/>
</dbReference>
<dbReference type="SUPFAM" id="SSF48371">
    <property type="entry name" value="ARM repeat"/>
    <property type="match status" value="1"/>
</dbReference>
<protein>
    <recommendedName>
        <fullName evidence="12">Dopey N-terminal domain-containing protein</fullName>
    </recommendedName>
</protein>
<dbReference type="InterPro" id="IPR016024">
    <property type="entry name" value="ARM-type_fold"/>
</dbReference>
<sequence>MSLQLKLLTVDSTNTKHLDSKEKKFHSNINKALERFDSVTEWADYIASLGTLLKALQSWSPKFQNIKYYVPYPYQVSRRLTSSLSPDLPAGVHQKTLEVYKYIFEKIGIETLAQETNIWIPGILPLMSYASMSVKSILIEVYETYLVQLPSATLQVIIKPLLSSLFPGIDDESSEFLPLTLSLIETLQANLNDDSLFWQTCFLIMISNKDRRLGGLVWFTKKFPSLNSVPHLLQNVEKQNVDSIDKKRVKEIALSTLLPIAKNLVHPEPGLLVRSFIASLNNENDLLIKRGTLDILLQRLHLSSPVIQMLVNEDDRKLLILVCCKTTLSKDMSLNRRVWNWLLGPNQHNVTDKQKDETAKASSSSTYFVKYGLDSLINALNDLLSDKDDLIIAFKICLVFMDRWEIGSYIIPKMFIPLMKAAETFKNDTKVLNSANSFFDTVETNIIWGQIFEWIINKKDFVFLQFVLSNFNIETDEEIIVRHIPLIFLALLCFFNINDFSININSTGTATNNKNTSQLLRIKYHSLLKNLLDIIPERAFLPLTHSTLKNKVENDFQNTLNSITDYYKSVSGSIEVNKLESSQQSLYPFSTPDLTYIVIFNIVNMVNSDILKGVNINNASIMLVKLFEKIPEDKEEHSHEITNSRWIIDSLVTNIMDVLEDGTVYTHSDSIIGIVNIFSNYLSVHLSLIPSVQLLNKIIGSLWIYMVDPNRQYITIQCLKSLCRNMELKYIETSLSANFVQEKVISKRLTVLELLWNQMDEYLDIVRHPLELLLDELSDEQNPHYLAVSKWVISLLNSDSIRRLYWILVENLLRFDFLQSGKINELDDLDMFTYRIKMITNVLKCNSALLVKNFNIEPTTFQSLEGWSNKDTSTYKTLLLSILLKFLDLKDNDHAESIRSCLILLDCLLDGTESNFTEFVIFLLQMFTKSISEKNIDSEVTAVSILDIISKVLRISHDNNIELEIFNDNSSHLKFIDFMVTSISQIESPLIITSYVKLLSESISYFGKSIFTILLPFVTSIIQCIQRLFILEKKKGGQYYAISLLMGSVEELIKISHSYITSDENSYFSGSSTRGDFIQSVVSNVFYSESLDNDSKLQGERDIVIQAFKQVIACSLEIWTWSHKSSNNIADENEKGGVNYSTYKYKFRSKKLLETMFLLEPLEVLENIVIIGSTYETITIIHALDGNKPILSIPYFFHGIIQRYNAGSVVKFSVYKNSQRGSRATTSLIRKLSGEKLIVFLTAYSKSLENSAVEEFYTDFINFFKEIAFNHTLYKAIFFDIIELINVVGQKLKTTQFGEQKKTKKEISDIFNKYLPAALNDFASISKSNEVKAFNTLKRLVDNVAYLTNDVIGGDRFNNILSSICANCLVGYLKRKFEKEIPDYMLSLAYSITKVGSSIKIWKEFINDAFRDDNYVIPTEKRDLWNTIIYEWSQYPENKERLLSELLQLTGSKKIGLTPSLITFSSWNDSDVMVKCQNLKRIALLIKIAPNNTYLSEFQALLSCICQYLVSDKDKLKIRCWILLRVLLLKFSESHFNEYWGMISYCLQTNLQEFLEHFQLQQSINCDLLLQICKTLDLLLAMNIEGFIATNEWLFTIDTINCIYKTYPYISLVDKIAEFKEYSVAQVGDIELVQSREDHKLPYLLGVHQIENHHQLRNFFTNLSYVHYEDIYSMKSLDYEAVEKDLLEDIYT</sequence>
<feature type="domain" description="DOP1 N-terminal" evidence="7">
    <location>
        <begin position="19"/>
        <end position="346"/>
    </location>
</feature>
<dbReference type="Pfam" id="PF24598">
    <property type="entry name" value="DOP1_C"/>
    <property type="match status" value="1"/>
</dbReference>
<dbReference type="GO" id="GO:0005829">
    <property type="term" value="C:cytosol"/>
    <property type="evidence" value="ECO:0007669"/>
    <property type="project" value="GOC"/>
</dbReference>
<dbReference type="EMBL" id="JAWIZZ010000038">
    <property type="protein sequence ID" value="KAK5781079.1"/>
    <property type="molecule type" value="Genomic_DNA"/>
</dbReference>
<feature type="domain" description="DOP1-like middle TPR" evidence="8">
    <location>
        <begin position="367"/>
        <end position="567"/>
    </location>
</feature>
<comment type="subcellular location">
    <subcellularLocation>
        <location evidence="1">Golgi apparatus membrane</location>
        <topology evidence="1">Peripheral membrane protein</topology>
    </subcellularLocation>
</comment>
<accession>A0AAN7ZSW6</accession>
<keyword evidence="2" id="KW-0813">Transport</keyword>
<dbReference type="InterPro" id="IPR040314">
    <property type="entry name" value="DOP1"/>
</dbReference>
<name>A0AAN7ZSW6_9SACH</name>
<keyword evidence="5" id="KW-0472">Membrane</keyword>
<dbReference type="GO" id="GO:0005802">
    <property type="term" value="C:trans-Golgi network"/>
    <property type="evidence" value="ECO:0007669"/>
    <property type="project" value="TreeGrafter"/>
</dbReference>
<proteinExistence type="inferred from homology"/>
<evidence type="ECO:0000259" key="9">
    <source>
        <dbReference type="Pfam" id="PF24598"/>
    </source>
</evidence>
<dbReference type="InterPro" id="IPR007249">
    <property type="entry name" value="DOP1_N"/>
</dbReference>
<evidence type="ECO:0000259" key="8">
    <source>
        <dbReference type="Pfam" id="PF24597"/>
    </source>
</evidence>
<evidence type="ECO:0000256" key="4">
    <source>
        <dbReference type="ARBA" id="ARBA00023034"/>
    </source>
</evidence>
<dbReference type="PANTHER" id="PTHR14042:SF24">
    <property type="entry name" value="PROTEIN DOPEY-1 HOMOLOG"/>
    <property type="match status" value="1"/>
</dbReference>
<dbReference type="GO" id="GO:0000139">
    <property type="term" value="C:Golgi membrane"/>
    <property type="evidence" value="ECO:0007669"/>
    <property type="project" value="UniProtKB-SubCell"/>
</dbReference>
<dbReference type="Pfam" id="PF04118">
    <property type="entry name" value="Dopey_N"/>
    <property type="match status" value="1"/>
</dbReference>